<dbReference type="InterPro" id="IPR051156">
    <property type="entry name" value="Mito/Outer_Membr_Metalloprot"/>
</dbReference>
<dbReference type="InterPro" id="IPR030873">
    <property type="entry name" value="Protease_BepA"/>
</dbReference>
<dbReference type="Gene3D" id="1.25.40.10">
    <property type="entry name" value="Tetratricopeptide repeat domain"/>
    <property type="match status" value="1"/>
</dbReference>
<evidence type="ECO:0000256" key="1">
    <source>
        <dbReference type="ARBA" id="ARBA00022670"/>
    </source>
</evidence>
<feature type="binding site" evidence="8">
    <location>
        <position position="215"/>
    </location>
    <ligand>
        <name>Zn(2+)</name>
        <dbReference type="ChEBI" id="CHEBI:29105"/>
        <note>catalytic</note>
    </ligand>
</feature>
<feature type="chain" id="PRO_5044927036" description="Putative beta-barrel assembly-enhancing protease" evidence="8">
    <location>
        <begin position="39"/>
        <end position="504"/>
    </location>
</feature>
<name>A0ABX6K2B2_SALCS</name>
<keyword evidence="4 8" id="KW-0574">Periplasm</keyword>
<feature type="active site" evidence="8">
    <location>
        <position position="151"/>
    </location>
</feature>
<dbReference type="EMBL" id="CP050266">
    <property type="protein sequence ID" value="QIR05599.1"/>
    <property type="molecule type" value="Genomic_DNA"/>
</dbReference>
<keyword evidence="7 8" id="KW-0482">Metalloprotease</keyword>
<keyword evidence="3 8" id="KW-0732">Signal</keyword>
<evidence type="ECO:0000256" key="7">
    <source>
        <dbReference type="ARBA" id="ARBA00023049"/>
    </source>
</evidence>
<evidence type="ECO:0000256" key="8">
    <source>
        <dbReference type="HAMAP-Rule" id="MF_00997"/>
    </source>
</evidence>
<dbReference type="HAMAP" id="MF_00997">
    <property type="entry name" value="Protease_BepA"/>
    <property type="match status" value="1"/>
</dbReference>
<dbReference type="SUPFAM" id="SSF48452">
    <property type="entry name" value="TPR-like"/>
    <property type="match status" value="1"/>
</dbReference>
<dbReference type="EC" id="3.4.-.-" evidence="8"/>
<dbReference type="Pfam" id="PF01435">
    <property type="entry name" value="Peptidase_M48"/>
    <property type="match status" value="1"/>
</dbReference>
<evidence type="ECO:0000256" key="6">
    <source>
        <dbReference type="ARBA" id="ARBA00022833"/>
    </source>
</evidence>
<protein>
    <recommendedName>
        <fullName evidence="8">Putative beta-barrel assembly-enhancing protease</fullName>
        <ecNumber evidence="8">3.4.-.-</ecNumber>
    </recommendedName>
</protein>
<keyword evidence="2 8" id="KW-0479">Metal-binding</keyword>
<organism evidence="10 11">
    <name type="scientific">Salinivibrio costicola</name>
    <name type="common">Vibrio costicola</name>
    <dbReference type="NCBI Taxonomy" id="51367"/>
    <lineage>
        <taxon>Bacteria</taxon>
        <taxon>Pseudomonadati</taxon>
        <taxon>Pseudomonadota</taxon>
        <taxon>Gammaproteobacteria</taxon>
        <taxon>Vibrionales</taxon>
        <taxon>Vibrionaceae</taxon>
        <taxon>Salinivibrio</taxon>
    </lineage>
</organism>
<keyword evidence="11" id="KW-1185">Reference proteome</keyword>
<evidence type="ECO:0000313" key="10">
    <source>
        <dbReference type="EMBL" id="QIR05599.1"/>
    </source>
</evidence>
<gene>
    <name evidence="10" type="ORF">HBA18_03920</name>
</gene>
<evidence type="ECO:0000256" key="3">
    <source>
        <dbReference type="ARBA" id="ARBA00022729"/>
    </source>
</evidence>
<comment type="cofactor">
    <cofactor evidence="8">
        <name>Zn(2+)</name>
        <dbReference type="ChEBI" id="CHEBI:29105"/>
    </cofactor>
    <text evidence="8">Binds 1 zinc ion per subunit.</text>
</comment>
<reference evidence="10 11" key="1">
    <citation type="submission" date="2020-03" db="EMBL/GenBank/DDBJ databases">
        <title>Genome mining reveals the biosynthetic pathways of PHA and ectoines of the halophilic strain Salinivibrio costicola M318 isolated from fermented shrimp paste.</title>
        <authorList>
            <person name="Doan T.V."/>
            <person name="Tran L.T."/>
            <person name="Trieu T.A."/>
            <person name="Nguyen Q.V."/>
            <person name="Quach T.N."/>
            <person name="Phi T.Q."/>
            <person name="Kumar S."/>
        </authorList>
    </citation>
    <scope>NUCLEOTIDE SEQUENCE [LARGE SCALE GENOMIC DNA]</scope>
    <source>
        <strain evidence="10 11">M318</strain>
    </source>
</reference>
<dbReference type="Proteomes" id="UP000501408">
    <property type="component" value="Chromosome 1"/>
</dbReference>
<dbReference type="PANTHER" id="PTHR22726">
    <property type="entry name" value="METALLOENDOPEPTIDASE OMA1"/>
    <property type="match status" value="1"/>
</dbReference>
<comment type="function">
    <text evidence="8">Functions as both a chaperone and a metalloprotease. Maintains the integrity of the outer membrane by promoting either the assembly or the elimination of outer membrane proteins, depending on their folding state.</text>
</comment>
<dbReference type="RefSeq" id="WP_167314090.1">
    <property type="nucleotide sequence ID" value="NZ_CP050266.1"/>
</dbReference>
<dbReference type="Gene3D" id="3.30.2010.10">
    <property type="entry name" value="Metalloproteases ('zincins'), catalytic domain"/>
    <property type="match status" value="1"/>
</dbReference>
<comment type="similarity">
    <text evidence="8">Belongs to the peptidase M48 family. BepA subfamily.</text>
</comment>
<evidence type="ECO:0000256" key="4">
    <source>
        <dbReference type="ARBA" id="ARBA00022764"/>
    </source>
</evidence>
<dbReference type="CDD" id="cd07333">
    <property type="entry name" value="M48C_bepA_like"/>
    <property type="match status" value="1"/>
</dbReference>
<feature type="binding site" evidence="8">
    <location>
        <position position="154"/>
    </location>
    <ligand>
        <name>Zn(2+)</name>
        <dbReference type="ChEBI" id="CHEBI:29105"/>
        <note>catalytic</note>
    </ligand>
</feature>
<feature type="binding site" evidence="8">
    <location>
        <position position="150"/>
    </location>
    <ligand>
        <name>Zn(2+)</name>
        <dbReference type="ChEBI" id="CHEBI:29105"/>
        <note>catalytic</note>
    </ligand>
</feature>
<feature type="domain" description="Peptidase M48" evidence="9">
    <location>
        <begin position="87"/>
        <end position="271"/>
    </location>
</feature>
<accession>A0ABX6K2B2</accession>
<dbReference type="PANTHER" id="PTHR22726:SF1">
    <property type="entry name" value="METALLOENDOPEPTIDASE OMA1, MITOCHONDRIAL"/>
    <property type="match status" value="1"/>
</dbReference>
<dbReference type="InterPro" id="IPR011990">
    <property type="entry name" value="TPR-like_helical_dom_sf"/>
</dbReference>
<evidence type="ECO:0000256" key="5">
    <source>
        <dbReference type="ARBA" id="ARBA00022801"/>
    </source>
</evidence>
<evidence type="ECO:0000313" key="11">
    <source>
        <dbReference type="Proteomes" id="UP000501408"/>
    </source>
</evidence>
<dbReference type="InterPro" id="IPR001915">
    <property type="entry name" value="Peptidase_M48"/>
</dbReference>
<evidence type="ECO:0000259" key="9">
    <source>
        <dbReference type="Pfam" id="PF01435"/>
    </source>
</evidence>
<comment type="subcellular location">
    <subcellularLocation>
        <location evidence="8">Periplasm</location>
    </subcellularLocation>
</comment>
<feature type="active site" description="Proton donor" evidence="8">
    <location>
        <position position="219"/>
    </location>
</feature>
<feature type="signal peptide" evidence="8">
    <location>
        <begin position="1"/>
        <end position="38"/>
    </location>
</feature>
<dbReference type="Pfam" id="PF14559">
    <property type="entry name" value="TPR_19"/>
    <property type="match status" value="1"/>
</dbReference>
<proteinExistence type="inferred from homology"/>
<keyword evidence="6 8" id="KW-0862">Zinc</keyword>
<evidence type="ECO:0000256" key="2">
    <source>
        <dbReference type="ARBA" id="ARBA00022723"/>
    </source>
</evidence>
<keyword evidence="1 8" id="KW-0645">Protease</keyword>
<sequence length="504" mass="56399" precursor="true">MPLRALRHSHSLLPSKRPGRRLLAYLLAGLLATAPATASTEQYGFDLPDIGTAAAGTLTIAQEKEFGDAYMRMLRASKPIISDPLLSEYVNALGHRLVANANDVRTPFQFILIDNQAINAFAFFGGYVAMHSGLFLHANTESELASVMAHEIAHVTQRHLARSMEDQAKKSPLTVAALVGSLMLAIAAPEAGIAAAHAATAGTIQSRINYTRRNEEEADRIGIDTLARADFDVSAMPRFFTRLADEYRYASKMPEYFSTHPLPESRITDSRARARQYPQKRVPLSPDYQLARARIVARYSGITAESAMDWFERKLKKASPAEKQSLNYGVALLHIDARRFDEARALLTPLIQAQPNNRFFIDAMTDLDIGEKHFEKALSRLNDALANQPDNRVLLLNRAYTYVKAQRGQEAIPALERYTHQYPDDSNGWFLLQQAYESTGTHRDGELAAQGERYALRGQWSKAIRNYTQASQLVELGSLAQARYDARLDQLRHQQARFNALKNR</sequence>
<keyword evidence="5 8" id="KW-0378">Hydrolase</keyword>